<dbReference type="EMBL" id="WEGJ01000014">
    <property type="protein sequence ID" value="MQY13647.1"/>
    <property type="molecule type" value="Genomic_DNA"/>
</dbReference>
<dbReference type="InterPro" id="IPR001638">
    <property type="entry name" value="Solute-binding_3/MltF_N"/>
</dbReference>
<dbReference type="Gene3D" id="3.40.190.10">
    <property type="entry name" value="Periplasmic binding protein-like II"/>
    <property type="match status" value="2"/>
</dbReference>
<evidence type="ECO:0000256" key="1">
    <source>
        <dbReference type="ARBA" id="ARBA00022729"/>
    </source>
</evidence>
<dbReference type="CDD" id="cd01004">
    <property type="entry name" value="PBP2_MidA_like"/>
    <property type="match status" value="1"/>
</dbReference>
<gene>
    <name evidence="4" type="primary">mltF_1</name>
    <name evidence="4" type="ORF">SRB5_37970</name>
</gene>
<evidence type="ECO:0000256" key="2">
    <source>
        <dbReference type="SAM" id="SignalP"/>
    </source>
</evidence>
<dbReference type="PANTHER" id="PTHR35936:SF17">
    <property type="entry name" value="ARGININE-BINDING EXTRACELLULAR PROTEIN ARTP"/>
    <property type="match status" value="1"/>
</dbReference>
<evidence type="ECO:0000259" key="3">
    <source>
        <dbReference type="SMART" id="SM00062"/>
    </source>
</evidence>
<dbReference type="PANTHER" id="PTHR35936">
    <property type="entry name" value="MEMBRANE-BOUND LYTIC MUREIN TRANSGLYCOSYLASE F"/>
    <property type="match status" value="1"/>
</dbReference>
<name>A0A7K0CJK4_9ACTN</name>
<feature type="domain" description="Solute-binding protein family 3/N-terminal" evidence="3">
    <location>
        <begin position="67"/>
        <end position="294"/>
    </location>
</feature>
<organism evidence="4 5">
    <name type="scientific">Streptomyces smaragdinus</name>
    <dbReference type="NCBI Taxonomy" id="2585196"/>
    <lineage>
        <taxon>Bacteria</taxon>
        <taxon>Bacillati</taxon>
        <taxon>Actinomycetota</taxon>
        <taxon>Actinomycetes</taxon>
        <taxon>Kitasatosporales</taxon>
        <taxon>Streptomycetaceae</taxon>
        <taxon>Streptomyces</taxon>
    </lineage>
</organism>
<feature type="signal peptide" evidence="2">
    <location>
        <begin position="1"/>
        <end position="32"/>
    </location>
</feature>
<dbReference type="AlphaFoldDB" id="A0A7K0CJK4"/>
<dbReference type="OrthoDB" id="4633994at2"/>
<dbReference type="SMART" id="SM00062">
    <property type="entry name" value="PBPb"/>
    <property type="match status" value="1"/>
</dbReference>
<keyword evidence="1 2" id="KW-0732">Signal</keyword>
<comment type="caution">
    <text evidence="4">The sequence shown here is derived from an EMBL/GenBank/DDBJ whole genome shotgun (WGS) entry which is preliminary data.</text>
</comment>
<dbReference type="PROSITE" id="PS51257">
    <property type="entry name" value="PROKAR_LIPOPROTEIN"/>
    <property type="match status" value="1"/>
</dbReference>
<accession>A0A7K0CJK4</accession>
<evidence type="ECO:0000313" key="4">
    <source>
        <dbReference type="EMBL" id="MQY13647.1"/>
    </source>
</evidence>
<keyword evidence="5" id="KW-1185">Reference proteome</keyword>
<evidence type="ECO:0000313" key="5">
    <source>
        <dbReference type="Proteomes" id="UP000466345"/>
    </source>
</evidence>
<sequence length="307" mass="31910">MTASTTRRTTAARGRLAAVGAIAAAGALVLSACGDQTDDAQSEDTGKKDSAAASKYDLPANVKKAGVIKVGSDIAYAPMEFDEAGKPVGVDVDVAAALGKELGVSFKFENGVFDNLIPSLETGRHDVIMSAMSDTKERQAKVDFVDYFSAGVSILAKKGNPEGIKSVEDLCGKTIAFQRGTVSADVAKAANEKCPAGKKIKTLTFDTDPEALLQVKQGRAVADLNDFPVAAYNAQKSGDGKDFEVVGDQVGEGPYGIAVTKDNTQLRDAIAKAMDAIIANGEYAKVLEKWNVAQGAVEKAVVNGGAE</sequence>
<dbReference type="Proteomes" id="UP000466345">
    <property type="component" value="Unassembled WGS sequence"/>
</dbReference>
<feature type="chain" id="PRO_5039080879" evidence="2">
    <location>
        <begin position="33"/>
        <end position="307"/>
    </location>
</feature>
<reference evidence="4 5" key="1">
    <citation type="submission" date="2019-10" db="EMBL/GenBank/DDBJ databases">
        <title>Streptomyces smaragdinus sp. nov. and Streptomyces fabii sp. nov., isolated from the gut of fungus growing-termite Macrotermes natalensis.</title>
        <authorList>
            <person name="Schwitalla J."/>
            <person name="Benndorf R."/>
            <person name="Martin K."/>
            <person name="De Beer W."/>
            <person name="Kaster A.-K."/>
            <person name="Vollmers J."/>
            <person name="Poulsen M."/>
            <person name="Beemelmanns C."/>
        </authorList>
    </citation>
    <scope>NUCLEOTIDE SEQUENCE [LARGE SCALE GENOMIC DNA]</scope>
    <source>
        <strain evidence="4 5">RB5</strain>
    </source>
</reference>
<dbReference type="SUPFAM" id="SSF53850">
    <property type="entry name" value="Periplasmic binding protein-like II"/>
    <property type="match status" value="1"/>
</dbReference>
<proteinExistence type="predicted"/>
<dbReference type="RefSeq" id="WP_153453571.1">
    <property type="nucleotide sequence ID" value="NZ_WEGJ01000014.1"/>
</dbReference>
<dbReference type="Pfam" id="PF00497">
    <property type="entry name" value="SBP_bac_3"/>
    <property type="match status" value="1"/>
</dbReference>
<protein>
    <submittedName>
        <fullName evidence="4">Membrane-bound lytic murein transglycosylase F</fullName>
    </submittedName>
</protein>